<dbReference type="GO" id="GO:0006355">
    <property type="term" value="P:regulation of DNA-templated transcription"/>
    <property type="evidence" value="ECO:0007669"/>
    <property type="project" value="InterPro"/>
</dbReference>
<dbReference type="InterPro" id="IPR000073">
    <property type="entry name" value="AB_hydrolase_1"/>
</dbReference>
<proteinExistence type="predicted"/>
<comment type="caution">
    <text evidence="2">The sequence shown here is derived from an EMBL/GenBank/DDBJ whole genome shotgun (WGS) entry which is preliminary data.</text>
</comment>
<reference evidence="2" key="1">
    <citation type="submission" date="2021-01" db="EMBL/GenBank/DDBJ databases">
        <title>Diatom-associated Roseobacters Show Island Model of Population Structure.</title>
        <authorList>
            <person name="Qu L."/>
            <person name="Feng X."/>
            <person name="Chen Y."/>
            <person name="Li L."/>
            <person name="Wang X."/>
            <person name="Hu Z."/>
            <person name="Wang H."/>
            <person name="Luo H."/>
        </authorList>
    </citation>
    <scope>NUCLEOTIDE SEQUENCE</scope>
    <source>
        <strain evidence="2">SM26-45</strain>
    </source>
</reference>
<keyword evidence="2" id="KW-0378">Hydrolase</keyword>
<dbReference type="InterPro" id="IPR029058">
    <property type="entry name" value="AB_hydrolase_fold"/>
</dbReference>
<dbReference type="InterPro" id="IPR000792">
    <property type="entry name" value="Tscrpt_reg_LuxR_C"/>
</dbReference>
<dbReference type="GO" id="GO:0003677">
    <property type="term" value="F:DNA binding"/>
    <property type="evidence" value="ECO:0007669"/>
    <property type="project" value="InterPro"/>
</dbReference>
<dbReference type="PROSITE" id="PS00622">
    <property type="entry name" value="HTH_LUXR_1"/>
    <property type="match status" value="1"/>
</dbReference>
<dbReference type="Gene3D" id="1.10.10.10">
    <property type="entry name" value="Winged helix-like DNA-binding domain superfamily/Winged helix DNA-binding domain"/>
    <property type="match status" value="1"/>
</dbReference>
<dbReference type="SMART" id="SM00421">
    <property type="entry name" value="HTH_LUXR"/>
    <property type="match status" value="1"/>
</dbReference>
<dbReference type="PANTHER" id="PTHR43433">
    <property type="entry name" value="HYDROLASE, ALPHA/BETA FOLD FAMILY PROTEIN"/>
    <property type="match status" value="1"/>
</dbReference>
<evidence type="ECO:0000313" key="3">
    <source>
        <dbReference type="Proteomes" id="UP000809337"/>
    </source>
</evidence>
<dbReference type="SUPFAM" id="SSF46894">
    <property type="entry name" value="C-terminal effector domain of the bipartite response regulators"/>
    <property type="match status" value="1"/>
</dbReference>
<dbReference type="Pfam" id="PF00196">
    <property type="entry name" value="GerE"/>
    <property type="match status" value="1"/>
</dbReference>
<feature type="domain" description="HTH luxR-type" evidence="1">
    <location>
        <begin position="167"/>
        <end position="194"/>
    </location>
</feature>
<dbReference type="Proteomes" id="UP000809337">
    <property type="component" value="Unassembled WGS sequence"/>
</dbReference>
<evidence type="ECO:0000259" key="1">
    <source>
        <dbReference type="PROSITE" id="PS00622"/>
    </source>
</evidence>
<name>A0A9Q2NHL4_9RHOB</name>
<accession>A0A9Q2NHL4</accession>
<dbReference type="InterPro" id="IPR036388">
    <property type="entry name" value="WH-like_DNA-bd_sf"/>
</dbReference>
<dbReference type="SUPFAM" id="SSF53474">
    <property type="entry name" value="alpha/beta-Hydrolases"/>
    <property type="match status" value="1"/>
</dbReference>
<dbReference type="CDD" id="cd06170">
    <property type="entry name" value="LuxR_C_like"/>
    <property type="match status" value="1"/>
</dbReference>
<protein>
    <submittedName>
        <fullName evidence="2">Alpha/beta fold hydrolase</fullName>
    </submittedName>
</protein>
<dbReference type="Gene3D" id="3.40.50.1820">
    <property type="entry name" value="alpha/beta hydrolase"/>
    <property type="match status" value="1"/>
</dbReference>
<dbReference type="EMBL" id="JAFBWN010000002">
    <property type="protein sequence ID" value="MBM2353508.1"/>
    <property type="molecule type" value="Genomic_DNA"/>
</dbReference>
<dbReference type="AlphaFoldDB" id="A0A9Q2NHL4"/>
<dbReference type="GO" id="GO:0016787">
    <property type="term" value="F:hydrolase activity"/>
    <property type="evidence" value="ECO:0007669"/>
    <property type="project" value="UniProtKB-KW"/>
</dbReference>
<gene>
    <name evidence="2" type="ORF">JQX14_03085</name>
</gene>
<evidence type="ECO:0000313" key="2">
    <source>
        <dbReference type="EMBL" id="MBM2353508.1"/>
    </source>
</evidence>
<dbReference type="InterPro" id="IPR016032">
    <property type="entry name" value="Sig_transdc_resp-reg_C-effctor"/>
</dbReference>
<organism evidence="2 3">
    <name type="scientific">Pseudosulfitobacter pseudonitzschiae</name>
    <dbReference type="NCBI Taxonomy" id="1402135"/>
    <lineage>
        <taxon>Bacteria</taxon>
        <taxon>Pseudomonadati</taxon>
        <taxon>Pseudomonadota</taxon>
        <taxon>Alphaproteobacteria</taxon>
        <taxon>Rhodobacterales</taxon>
        <taxon>Roseobacteraceae</taxon>
        <taxon>Pseudosulfitobacter</taxon>
    </lineage>
</organism>
<dbReference type="RefSeq" id="WP_231032749.1">
    <property type="nucleotide sequence ID" value="NZ_JAJNGX010000002.1"/>
</dbReference>
<dbReference type="InterPro" id="IPR050471">
    <property type="entry name" value="AB_hydrolase"/>
</dbReference>
<sequence length="531" mass="55926">MTQIPSDSRRLIDAIAATLDHQGPASGLLDHVADMPSLLEAASQIRPTVGPMVMLVDLAGRLVSQNAAAATRLSLPLGGMITDLALTPEAGNRFRSERQANAGVVTLAIATPADGTVLLLGHLVEGGGSLLMTEVERSIAPDLRASLAKAFGLIPSEAQVLDGLLRGEAAKKIAADLGRKPGTVRQQIKAIMTKMGVHSQTQLVSTAYALSLSHGVNLAQSPGSTIAPRPHQGAELFTGAHGVVGLHCFGPPDGIPVLFMHGALFGIAAFGPMRAAAETLGLRIIAPERPGYGYTPCAHGTDPVTQACAQALDLLDRRGIGRVVVLAHDIGTRFAARLAHDAPDRVAAVIAAPATPPMQTWAQTSDMPTRHRVNAWAAQHLPAMMDKIVMIGLRQIARRGIEVIPQLVFEGCDHDQAFLARPEAGEALQEGFHLAWAQHGEGFRADMRLTNENWVAEAARIKVPFLCLHGARSQTVSRRAVAQLAETLPQGQFQLVEDAGHSMPLSHPAVALRAALVAGHRAGLGSTVPGF</sequence>
<dbReference type="Pfam" id="PF00561">
    <property type="entry name" value="Abhydrolase_1"/>
    <property type="match status" value="1"/>
</dbReference>
<dbReference type="PANTHER" id="PTHR43433:SF5">
    <property type="entry name" value="AB HYDROLASE-1 DOMAIN-CONTAINING PROTEIN"/>
    <property type="match status" value="1"/>
</dbReference>